<sequence length="72" mass="7611">MSFTYSVASLSTTSDALPSDYSPSFVSPTICPTVADTEYCPMTNIPHPLPPATIQTPITKTLIPIEPGRAGL</sequence>
<keyword evidence="2" id="KW-1185">Reference proteome</keyword>
<accession>A0AAV7H024</accession>
<reference evidence="1 2" key="1">
    <citation type="journal article" date="2021" name="Hortic Res">
        <title>Chromosome-scale assembly of the Dendrobium chrysotoxum genome enhances the understanding of orchid evolution.</title>
        <authorList>
            <person name="Zhang Y."/>
            <person name="Zhang G.Q."/>
            <person name="Zhang D."/>
            <person name="Liu X.D."/>
            <person name="Xu X.Y."/>
            <person name="Sun W.H."/>
            <person name="Yu X."/>
            <person name="Zhu X."/>
            <person name="Wang Z.W."/>
            <person name="Zhao X."/>
            <person name="Zhong W.Y."/>
            <person name="Chen H."/>
            <person name="Yin W.L."/>
            <person name="Huang T."/>
            <person name="Niu S.C."/>
            <person name="Liu Z.J."/>
        </authorList>
    </citation>
    <scope>NUCLEOTIDE SEQUENCE [LARGE SCALE GENOMIC DNA]</scope>
    <source>
        <strain evidence="1">Lindl</strain>
    </source>
</reference>
<gene>
    <name evidence="1" type="ORF">IEQ34_008425</name>
</gene>
<protein>
    <submittedName>
        <fullName evidence="1">Uncharacterized protein</fullName>
    </submittedName>
</protein>
<comment type="caution">
    <text evidence="1">The sequence shown here is derived from an EMBL/GenBank/DDBJ whole genome shotgun (WGS) entry which is preliminary data.</text>
</comment>
<evidence type="ECO:0000313" key="1">
    <source>
        <dbReference type="EMBL" id="KAH0460850.1"/>
    </source>
</evidence>
<organism evidence="1 2">
    <name type="scientific">Dendrobium chrysotoxum</name>
    <name type="common">Orchid</name>
    <dbReference type="NCBI Taxonomy" id="161865"/>
    <lineage>
        <taxon>Eukaryota</taxon>
        <taxon>Viridiplantae</taxon>
        <taxon>Streptophyta</taxon>
        <taxon>Embryophyta</taxon>
        <taxon>Tracheophyta</taxon>
        <taxon>Spermatophyta</taxon>
        <taxon>Magnoliopsida</taxon>
        <taxon>Liliopsida</taxon>
        <taxon>Asparagales</taxon>
        <taxon>Orchidaceae</taxon>
        <taxon>Epidendroideae</taxon>
        <taxon>Malaxideae</taxon>
        <taxon>Dendrobiinae</taxon>
        <taxon>Dendrobium</taxon>
    </lineage>
</organism>
<name>A0AAV7H024_DENCH</name>
<dbReference type="AlphaFoldDB" id="A0AAV7H024"/>
<dbReference type="Proteomes" id="UP000775213">
    <property type="component" value="Unassembled WGS sequence"/>
</dbReference>
<evidence type="ECO:0000313" key="2">
    <source>
        <dbReference type="Proteomes" id="UP000775213"/>
    </source>
</evidence>
<proteinExistence type="predicted"/>
<dbReference type="EMBL" id="JAGFBR010000009">
    <property type="protein sequence ID" value="KAH0460850.1"/>
    <property type="molecule type" value="Genomic_DNA"/>
</dbReference>